<dbReference type="AlphaFoldDB" id="A0ABD0MLK4"/>
<evidence type="ECO:0000313" key="4">
    <source>
        <dbReference type="Proteomes" id="UP001529510"/>
    </source>
</evidence>
<feature type="transmembrane region" description="Helical" evidence="2">
    <location>
        <begin position="15"/>
        <end position="36"/>
    </location>
</feature>
<protein>
    <recommendedName>
        <fullName evidence="5">Retrotransposon gag domain-containing protein</fullName>
    </recommendedName>
</protein>
<evidence type="ECO:0000256" key="1">
    <source>
        <dbReference type="SAM" id="MobiDB-lite"/>
    </source>
</evidence>
<feature type="region of interest" description="Disordered" evidence="1">
    <location>
        <begin position="200"/>
        <end position="244"/>
    </location>
</feature>
<organism evidence="3 4">
    <name type="scientific">Cirrhinus mrigala</name>
    <name type="common">Mrigala</name>
    <dbReference type="NCBI Taxonomy" id="683832"/>
    <lineage>
        <taxon>Eukaryota</taxon>
        <taxon>Metazoa</taxon>
        <taxon>Chordata</taxon>
        <taxon>Craniata</taxon>
        <taxon>Vertebrata</taxon>
        <taxon>Euteleostomi</taxon>
        <taxon>Actinopterygii</taxon>
        <taxon>Neopterygii</taxon>
        <taxon>Teleostei</taxon>
        <taxon>Ostariophysi</taxon>
        <taxon>Cypriniformes</taxon>
        <taxon>Cyprinidae</taxon>
        <taxon>Labeoninae</taxon>
        <taxon>Labeonini</taxon>
        <taxon>Cirrhinus</taxon>
    </lineage>
</organism>
<comment type="caution">
    <text evidence="3">The sequence shown here is derived from an EMBL/GenBank/DDBJ whole genome shotgun (WGS) entry which is preliminary data.</text>
</comment>
<evidence type="ECO:0000313" key="3">
    <source>
        <dbReference type="EMBL" id="KAL0149058.1"/>
    </source>
</evidence>
<feature type="compositionally biased region" description="Low complexity" evidence="1">
    <location>
        <begin position="200"/>
        <end position="221"/>
    </location>
</feature>
<keyword evidence="2" id="KW-0812">Transmembrane</keyword>
<reference evidence="3 4" key="1">
    <citation type="submission" date="2024-05" db="EMBL/GenBank/DDBJ databases">
        <title>Genome sequencing and assembly of Indian major carp, Cirrhinus mrigala (Hamilton, 1822).</title>
        <authorList>
            <person name="Mohindra V."/>
            <person name="Chowdhury L.M."/>
            <person name="Lal K."/>
            <person name="Jena J.K."/>
        </authorList>
    </citation>
    <scope>NUCLEOTIDE SEQUENCE [LARGE SCALE GENOMIC DNA]</scope>
    <source>
        <strain evidence="3">CM1030</strain>
        <tissue evidence="3">Blood</tissue>
    </source>
</reference>
<feature type="transmembrane region" description="Helical" evidence="2">
    <location>
        <begin position="43"/>
        <end position="61"/>
    </location>
</feature>
<feature type="compositionally biased region" description="Basic residues" evidence="1">
    <location>
        <begin position="222"/>
        <end position="234"/>
    </location>
</feature>
<sequence>MWSFCFRFLLSRHCVVVFTCPPLIGLFSVFKVWLCYVKVVGDYIVILFSFIFVVVVDFPAVPDFLFNIQQSERSLEQYVEEFLSVAHLVSWSDATINSSFQMGLNDDRLFRSITPDDCHKPVAEFISYVLALCNSNYYVDVEDSTLPPICKHAAAPAHHQPASSTCCSNDLAPSGAPSLTPVLHNSSLVLSPEPAVSSRTPAAIAARTPATPVASARTPPTARKKAAKKGRRKVAAASPESSQVAAAFPEASQVAAAFPEPSQVAAAFPEPSQVAAAFPEPSQVAAASPESSQVAAAFPESSQVAAAFPEPSQVAAAFPEPSQVAAASPESSQVAAAFPEPSQVAAAQVAAAFPEPSQVAAAFPEASQVAAAFPEPSQVAAAFPEPSQVAAAFPEASQVAAAFPESSQVAAAFPEPSQHGLMDCVLGHGFPNSLTRHGRLDYALGHGSPNSLIHHGTQDCMLHPGSLSSLIRPGGVPPIPPVSAQHEPPGRPLSLPSVFVTARIAPYRRSPSRVRYLYKDTKRH</sequence>
<name>A0ABD0MLK4_CIRMR</name>
<keyword evidence="2" id="KW-0472">Membrane</keyword>
<dbReference type="EMBL" id="JAMKFB020000556">
    <property type="protein sequence ID" value="KAL0149058.1"/>
    <property type="molecule type" value="Genomic_DNA"/>
</dbReference>
<accession>A0ABD0MLK4</accession>
<evidence type="ECO:0000256" key="2">
    <source>
        <dbReference type="SAM" id="Phobius"/>
    </source>
</evidence>
<keyword evidence="2" id="KW-1133">Transmembrane helix</keyword>
<keyword evidence="4" id="KW-1185">Reference proteome</keyword>
<gene>
    <name evidence="3" type="ORF">M9458_055673</name>
</gene>
<evidence type="ECO:0008006" key="5">
    <source>
        <dbReference type="Google" id="ProtNLM"/>
    </source>
</evidence>
<proteinExistence type="predicted"/>
<dbReference type="Proteomes" id="UP001529510">
    <property type="component" value="Unassembled WGS sequence"/>
</dbReference>